<dbReference type="Proteomes" id="UP000007431">
    <property type="component" value="Unassembled WGS sequence"/>
</dbReference>
<protein>
    <recommendedName>
        <fullName evidence="4">Transmembrane protein</fullName>
    </recommendedName>
</protein>
<keyword evidence="3" id="KW-1185">Reference proteome</keyword>
<keyword evidence="1" id="KW-1133">Transmembrane helix</keyword>
<evidence type="ECO:0008006" key="4">
    <source>
        <dbReference type="Google" id="ProtNLM"/>
    </source>
</evidence>
<gene>
    <name evidence="2" type="ORF">SCHCODRAFT_113625</name>
</gene>
<dbReference type="OMA" id="GMHSITI"/>
<proteinExistence type="predicted"/>
<sequence length="371" mass="39861">MVSFTTKIEDDSPLLTLGAGWQLGTDDDMTRFSGGSFLNTSETGRMSLEFNGTGVEIFGTRGPQHGSYRVTLDGTTYTYDGSYGTRLYNQTIFSKIDLPLRQHQIDIESLEDGKILDVDYLMVTSQLDNEESTIPRRVIENTDNAFLYDPANQWLTNSSDAFSGGSSTYTKYVNASTTLTFEGEGVTLYGPVGHPFSSYRLRLDGKLTGRYNASRLSDNSQAILYHANNLDPGRHELQFLYKGFKGVHPVAIDYAEVWGAASGGNASGGDAEQAVSTSSGLSQEAYVGIGIAVVLVVLAIGAATFALPYGLVASIAADAFTYDRKGSSGCIVPASHTTYAARTSGSDTTPPSYDQAVYASPSLQHVRSLPP</sequence>
<feature type="non-terminal residue" evidence="2">
    <location>
        <position position="371"/>
    </location>
</feature>
<evidence type="ECO:0000313" key="3">
    <source>
        <dbReference type="Proteomes" id="UP000007431"/>
    </source>
</evidence>
<dbReference type="InParanoid" id="D8QI98"/>
<dbReference type="AlphaFoldDB" id="D8QI98"/>
<dbReference type="VEuPathDB" id="FungiDB:SCHCODRAFT_02642800"/>
<reference evidence="2 3" key="1">
    <citation type="journal article" date="2010" name="Nat. Biotechnol.">
        <title>Genome sequence of the model mushroom Schizophyllum commune.</title>
        <authorList>
            <person name="Ohm R.A."/>
            <person name="de Jong J.F."/>
            <person name="Lugones L.G."/>
            <person name="Aerts A."/>
            <person name="Kothe E."/>
            <person name="Stajich J.E."/>
            <person name="de Vries R.P."/>
            <person name="Record E."/>
            <person name="Levasseur A."/>
            <person name="Baker S.E."/>
            <person name="Bartholomew K.A."/>
            <person name="Coutinho P.M."/>
            <person name="Erdmann S."/>
            <person name="Fowler T.J."/>
            <person name="Gathman A.C."/>
            <person name="Lombard V."/>
            <person name="Henrissat B."/>
            <person name="Knabe N."/>
            <person name="Kuees U."/>
            <person name="Lilly W.W."/>
            <person name="Lindquist E."/>
            <person name="Lucas S."/>
            <person name="Magnuson J.K."/>
            <person name="Piumi F."/>
            <person name="Raudaskoski M."/>
            <person name="Salamov A."/>
            <person name="Schmutz J."/>
            <person name="Schwarze F.W.M.R."/>
            <person name="vanKuyk P.A."/>
            <person name="Horton J.S."/>
            <person name="Grigoriev I.V."/>
            <person name="Woesten H.A.B."/>
        </authorList>
    </citation>
    <scope>NUCLEOTIDE SEQUENCE [LARGE SCALE GENOMIC DNA]</scope>
    <source>
        <strain evidence="3">H4-8 / FGSC 9210</strain>
    </source>
</reference>
<dbReference type="HOGENOM" id="CLU_058499_0_0_1"/>
<keyword evidence="1" id="KW-0812">Transmembrane</keyword>
<dbReference type="EMBL" id="GL377313">
    <property type="protein sequence ID" value="EFI92371.1"/>
    <property type="molecule type" value="Genomic_DNA"/>
</dbReference>
<keyword evidence="1" id="KW-0472">Membrane</keyword>
<name>D8QI98_SCHCM</name>
<evidence type="ECO:0000256" key="1">
    <source>
        <dbReference type="SAM" id="Phobius"/>
    </source>
</evidence>
<organism evidence="3">
    <name type="scientific">Schizophyllum commune (strain H4-8 / FGSC 9210)</name>
    <name type="common">Split gill fungus</name>
    <dbReference type="NCBI Taxonomy" id="578458"/>
    <lineage>
        <taxon>Eukaryota</taxon>
        <taxon>Fungi</taxon>
        <taxon>Dikarya</taxon>
        <taxon>Basidiomycota</taxon>
        <taxon>Agaricomycotina</taxon>
        <taxon>Agaricomycetes</taxon>
        <taxon>Agaricomycetidae</taxon>
        <taxon>Agaricales</taxon>
        <taxon>Schizophyllaceae</taxon>
        <taxon>Schizophyllum</taxon>
    </lineage>
</organism>
<evidence type="ECO:0000313" key="2">
    <source>
        <dbReference type="EMBL" id="EFI92371.1"/>
    </source>
</evidence>
<dbReference type="Gene3D" id="2.60.120.260">
    <property type="entry name" value="Galactose-binding domain-like"/>
    <property type="match status" value="2"/>
</dbReference>
<feature type="transmembrane region" description="Helical" evidence="1">
    <location>
        <begin position="285"/>
        <end position="307"/>
    </location>
</feature>
<accession>D8QI98</accession>